<organism evidence="2 3">
    <name type="scientific">Ornithinimicrobium avium</name>
    <dbReference type="NCBI Taxonomy" id="2283195"/>
    <lineage>
        <taxon>Bacteria</taxon>
        <taxon>Bacillati</taxon>
        <taxon>Actinomycetota</taxon>
        <taxon>Actinomycetes</taxon>
        <taxon>Micrococcales</taxon>
        <taxon>Ornithinimicrobiaceae</taxon>
        <taxon>Ornithinimicrobium</taxon>
    </lineage>
</organism>
<gene>
    <name evidence="2" type="ORF">DV701_07650</name>
</gene>
<sequence>MIRARRSGRDRGSVSVEMVILGPVLLFFVLAVFFAGRYALAQQSVQAAAAEAARAASIARSAGEASGSATGAASASLTNQDVRCVTQSVSVDTSAFGQEPGTPGLVTATVSCQVDMSDLAFPGIPGNRTLEATMSSPIDTYRSRQG</sequence>
<accession>A0A345NLV9</accession>
<evidence type="ECO:0000313" key="2">
    <source>
        <dbReference type="EMBL" id="AXH96017.1"/>
    </source>
</evidence>
<dbReference type="EMBL" id="CP031229">
    <property type="protein sequence ID" value="AXH96017.1"/>
    <property type="molecule type" value="Genomic_DNA"/>
</dbReference>
<keyword evidence="3" id="KW-1185">Reference proteome</keyword>
<proteinExistence type="predicted"/>
<dbReference type="AlphaFoldDB" id="A0A345NLV9"/>
<name>A0A345NLV9_9MICO</name>
<dbReference type="KEGG" id="orn:DV701_07650"/>
<feature type="domain" description="TadE-like" evidence="1">
    <location>
        <begin position="12"/>
        <end position="54"/>
    </location>
</feature>
<evidence type="ECO:0000313" key="3">
    <source>
        <dbReference type="Proteomes" id="UP000253790"/>
    </source>
</evidence>
<dbReference type="Pfam" id="PF07811">
    <property type="entry name" value="TadE"/>
    <property type="match status" value="1"/>
</dbReference>
<evidence type="ECO:0000259" key="1">
    <source>
        <dbReference type="Pfam" id="PF07811"/>
    </source>
</evidence>
<protein>
    <submittedName>
        <fullName evidence="2">Pilus assembly protein</fullName>
    </submittedName>
</protein>
<reference evidence="2 3" key="1">
    <citation type="submission" date="2018-07" db="EMBL/GenBank/DDBJ databases">
        <title>Complete genome sequencing of Ornithinimicrobium sp. AMA3305.</title>
        <authorList>
            <person name="Bae J.-W."/>
        </authorList>
    </citation>
    <scope>NUCLEOTIDE SEQUENCE [LARGE SCALE GENOMIC DNA]</scope>
    <source>
        <strain evidence="2 3">AMA3305</strain>
    </source>
</reference>
<dbReference type="InterPro" id="IPR012495">
    <property type="entry name" value="TadE-like_dom"/>
</dbReference>
<dbReference type="OrthoDB" id="4869119at2"/>
<dbReference type="Proteomes" id="UP000253790">
    <property type="component" value="Chromosome"/>
</dbReference>
<dbReference type="RefSeq" id="WP_114927782.1">
    <property type="nucleotide sequence ID" value="NZ_CP031229.1"/>
</dbReference>